<dbReference type="InterPro" id="IPR016024">
    <property type="entry name" value="ARM-type_fold"/>
</dbReference>
<feature type="signal peptide" evidence="1">
    <location>
        <begin position="1"/>
        <end position="17"/>
    </location>
</feature>
<protein>
    <submittedName>
        <fullName evidence="2">Uncharacterized protein</fullName>
    </submittedName>
</protein>
<dbReference type="KEGG" id="mng:MNEG_12377"/>
<dbReference type="SUPFAM" id="SSF48371">
    <property type="entry name" value="ARM repeat"/>
    <property type="match status" value="1"/>
</dbReference>
<dbReference type="RefSeq" id="XP_013894606.1">
    <property type="nucleotide sequence ID" value="XM_014039152.1"/>
</dbReference>
<evidence type="ECO:0000256" key="1">
    <source>
        <dbReference type="SAM" id="SignalP"/>
    </source>
</evidence>
<dbReference type="AlphaFoldDB" id="A0A0D2M2J3"/>
<evidence type="ECO:0000313" key="3">
    <source>
        <dbReference type="Proteomes" id="UP000054498"/>
    </source>
</evidence>
<name>A0A0D2M2J3_9CHLO</name>
<dbReference type="GeneID" id="25729733"/>
<keyword evidence="1" id="KW-0732">Signal</keyword>
<dbReference type="InterPro" id="IPR011989">
    <property type="entry name" value="ARM-like"/>
</dbReference>
<accession>A0A0D2M2J3</accession>
<feature type="chain" id="PRO_5002264345" evidence="1">
    <location>
        <begin position="18"/>
        <end position="205"/>
    </location>
</feature>
<organism evidence="2 3">
    <name type="scientific">Monoraphidium neglectum</name>
    <dbReference type="NCBI Taxonomy" id="145388"/>
    <lineage>
        <taxon>Eukaryota</taxon>
        <taxon>Viridiplantae</taxon>
        <taxon>Chlorophyta</taxon>
        <taxon>core chlorophytes</taxon>
        <taxon>Chlorophyceae</taxon>
        <taxon>CS clade</taxon>
        <taxon>Sphaeropleales</taxon>
        <taxon>Selenastraceae</taxon>
        <taxon>Monoraphidium</taxon>
    </lineage>
</organism>
<reference evidence="2 3" key="1">
    <citation type="journal article" date="2013" name="BMC Genomics">
        <title>Reconstruction of the lipid metabolism for the microalga Monoraphidium neglectum from its genome sequence reveals characteristics suitable for biofuel production.</title>
        <authorList>
            <person name="Bogen C."/>
            <person name="Al-Dilaimi A."/>
            <person name="Albersmeier A."/>
            <person name="Wichmann J."/>
            <person name="Grundmann M."/>
            <person name="Rupp O."/>
            <person name="Lauersen K.J."/>
            <person name="Blifernez-Klassen O."/>
            <person name="Kalinowski J."/>
            <person name="Goesmann A."/>
            <person name="Mussgnug J.H."/>
            <person name="Kruse O."/>
        </authorList>
    </citation>
    <scope>NUCLEOTIDE SEQUENCE [LARGE SCALE GENOMIC DNA]</scope>
    <source>
        <strain evidence="2 3">SAG 48.87</strain>
    </source>
</reference>
<dbReference type="Proteomes" id="UP000054498">
    <property type="component" value="Unassembled WGS sequence"/>
</dbReference>
<evidence type="ECO:0000313" key="2">
    <source>
        <dbReference type="EMBL" id="KIY95586.1"/>
    </source>
</evidence>
<dbReference type="EMBL" id="KK103434">
    <property type="protein sequence ID" value="KIY95586.1"/>
    <property type="molecule type" value="Genomic_DNA"/>
</dbReference>
<sequence length="205" mass="20143">MEAAAAALALGLLSTLAALLDVRLRQGDQGSGATCAREAATAAFGAMAKALRGPLRQEPDLVSDAARSLVGLARCNDAACAAAASTPHLAAALAAALAGGLLPNALDSGGGGDAAAGAGTELQLQCASLISRMLTVKSIELRTQVAHEVADVPGVLAALVRLLANPNPTTAADTARALSLIANLTPAARGAIMRLPVLAALGSTQ</sequence>
<dbReference type="Gene3D" id="1.25.10.10">
    <property type="entry name" value="Leucine-rich Repeat Variant"/>
    <property type="match status" value="1"/>
</dbReference>
<proteinExistence type="predicted"/>
<keyword evidence="3" id="KW-1185">Reference proteome</keyword>
<gene>
    <name evidence="2" type="ORF">MNEG_12377</name>
</gene>